<evidence type="ECO:0000256" key="2">
    <source>
        <dbReference type="SAM" id="Phobius"/>
    </source>
</evidence>
<keyword evidence="5" id="KW-1185">Reference proteome</keyword>
<sequence>MLGTELLLGLVVLSLRVFALQVTPGSSCSAVCLNDTEADPLDAAASTTDISEITCHDDEYDSTSTGIKYRNCLDCLQKSNATQGPESDAEWFLYNLRYSVDICVYGFPNASKRVSSPCDIDTACEPLKKAMEAGNLDPNRDQYEYCTTDGGQFSGQSLEPCVQCLSTSTDLSYMANFMTALKAGCDQKPKGGSLLRLAGSLFTTSRINITDPPSNQTLTDSGSSGAMTQGTVVGIAVGAALLFLGGIGLFWVYHRKQKRLYGEPVHSDYDPRGGGSKSITPPPLLGGFAGGGGGGMVDPHKLAAMAQVSEYELRSQMPPPRQPPPLASSRYYRPPANNAEYYDELEKEMFSFRPAGATAITTSANHHNYAFNPNLPGSGALPTHPAYDPGASHSRQNSGHSSRSYHATGTGMGTAIGMATAPPEPPRPARTNKPDSYALAAYLNAAEDANNHVRLPGPPPGPPPPPFAAAAETTATATASFATPENPNPHQQLPRQQHVRAAPPPPPPPPPPARTKVPALRLPSVPRIRVPKKYAPPQIRVEEPTPVEQTAVDRRRPWVGEEVEPKTGKSSLYG</sequence>
<feature type="region of interest" description="Disordered" evidence="1">
    <location>
        <begin position="266"/>
        <end position="291"/>
    </location>
</feature>
<dbReference type="EMBL" id="JAKJXP020000046">
    <property type="protein sequence ID" value="KAK7751657.1"/>
    <property type="molecule type" value="Genomic_DNA"/>
</dbReference>
<feature type="compositionally biased region" description="Polar residues" evidence="1">
    <location>
        <begin position="393"/>
        <end position="405"/>
    </location>
</feature>
<keyword evidence="3" id="KW-0732">Signal</keyword>
<accession>A0AAN9UQT5</accession>
<evidence type="ECO:0000256" key="1">
    <source>
        <dbReference type="SAM" id="MobiDB-lite"/>
    </source>
</evidence>
<gene>
    <name evidence="4" type="ORF">SLS62_006317</name>
</gene>
<feature type="compositionally biased region" description="Low complexity" evidence="1">
    <location>
        <begin position="468"/>
        <end position="485"/>
    </location>
</feature>
<organism evidence="4 5">
    <name type="scientific">Diatrype stigma</name>
    <dbReference type="NCBI Taxonomy" id="117547"/>
    <lineage>
        <taxon>Eukaryota</taxon>
        <taxon>Fungi</taxon>
        <taxon>Dikarya</taxon>
        <taxon>Ascomycota</taxon>
        <taxon>Pezizomycotina</taxon>
        <taxon>Sordariomycetes</taxon>
        <taxon>Xylariomycetidae</taxon>
        <taxon>Xylariales</taxon>
        <taxon>Diatrypaceae</taxon>
        <taxon>Diatrype</taxon>
    </lineage>
</organism>
<feature type="compositionally biased region" description="Pro residues" evidence="1">
    <location>
        <begin position="502"/>
        <end position="513"/>
    </location>
</feature>
<dbReference type="Proteomes" id="UP001320420">
    <property type="component" value="Unassembled WGS sequence"/>
</dbReference>
<feature type="region of interest" description="Disordered" evidence="1">
    <location>
        <begin position="312"/>
        <end position="333"/>
    </location>
</feature>
<feature type="compositionally biased region" description="Pro residues" evidence="1">
    <location>
        <begin position="317"/>
        <end position="326"/>
    </location>
</feature>
<comment type="caution">
    <text evidence="4">The sequence shown here is derived from an EMBL/GenBank/DDBJ whole genome shotgun (WGS) entry which is preliminary data.</text>
</comment>
<feature type="region of interest" description="Disordered" evidence="1">
    <location>
        <begin position="450"/>
        <end position="574"/>
    </location>
</feature>
<name>A0AAN9UQT5_9PEZI</name>
<feature type="signal peptide" evidence="3">
    <location>
        <begin position="1"/>
        <end position="19"/>
    </location>
</feature>
<feature type="region of interest" description="Disordered" evidence="1">
    <location>
        <begin position="375"/>
        <end position="434"/>
    </location>
</feature>
<keyword evidence="2" id="KW-0472">Membrane</keyword>
<evidence type="ECO:0000256" key="3">
    <source>
        <dbReference type="SAM" id="SignalP"/>
    </source>
</evidence>
<feature type="compositionally biased region" description="Basic and acidic residues" evidence="1">
    <location>
        <begin position="551"/>
        <end position="567"/>
    </location>
</feature>
<feature type="chain" id="PRO_5043034401" description="Exo-alpha-sialidase / neuraminidase" evidence="3">
    <location>
        <begin position="20"/>
        <end position="574"/>
    </location>
</feature>
<feature type="transmembrane region" description="Helical" evidence="2">
    <location>
        <begin position="232"/>
        <end position="253"/>
    </location>
</feature>
<keyword evidence="2" id="KW-1133">Transmembrane helix</keyword>
<feature type="compositionally biased region" description="Low complexity" evidence="1">
    <location>
        <begin position="407"/>
        <end position="421"/>
    </location>
</feature>
<keyword evidence="2" id="KW-0812">Transmembrane</keyword>
<reference evidence="4 5" key="1">
    <citation type="submission" date="2024-02" db="EMBL/GenBank/DDBJ databases">
        <title>De novo assembly and annotation of 12 fungi associated with fruit tree decline syndrome in Ontario, Canada.</title>
        <authorList>
            <person name="Sulman M."/>
            <person name="Ellouze W."/>
            <person name="Ilyukhin E."/>
        </authorList>
    </citation>
    <scope>NUCLEOTIDE SEQUENCE [LARGE SCALE GENOMIC DNA]</scope>
    <source>
        <strain evidence="4 5">M11/M66-122</strain>
    </source>
</reference>
<feature type="compositionally biased region" description="Pro residues" evidence="1">
    <location>
        <begin position="456"/>
        <end position="467"/>
    </location>
</feature>
<evidence type="ECO:0000313" key="5">
    <source>
        <dbReference type="Proteomes" id="UP001320420"/>
    </source>
</evidence>
<evidence type="ECO:0008006" key="6">
    <source>
        <dbReference type="Google" id="ProtNLM"/>
    </source>
</evidence>
<proteinExistence type="predicted"/>
<dbReference type="AlphaFoldDB" id="A0AAN9UQT5"/>
<protein>
    <recommendedName>
        <fullName evidence="6">Exo-alpha-sialidase / neuraminidase</fullName>
    </recommendedName>
</protein>
<evidence type="ECO:0000313" key="4">
    <source>
        <dbReference type="EMBL" id="KAK7751657.1"/>
    </source>
</evidence>